<proteinExistence type="predicted"/>
<protein>
    <submittedName>
        <fullName evidence="1">Uncharacterized protein</fullName>
    </submittedName>
</protein>
<name>A0A075MC34_ECOLX</name>
<organism evidence="1">
    <name type="scientific">Escherichia coli</name>
    <dbReference type="NCBI Taxonomy" id="562"/>
    <lineage>
        <taxon>Bacteria</taxon>
        <taxon>Pseudomonadati</taxon>
        <taxon>Pseudomonadota</taxon>
        <taxon>Gammaproteobacteria</taxon>
        <taxon>Enterobacterales</taxon>
        <taxon>Enterobacteriaceae</taxon>
        <taxon>Escherichia</taxon>
    </lineage>
</organism>
<dbReference type="EMBL" id="KJ484631">
    <property type="protein sequence ID" value="AIF78172.1"/>
    <property type="molecule type" value="Genomic_DNA"/>
</dbReference>
<keyword evidence="1" id="KW-0614">Plasmid</keyword>
<dbReference type="AlphaFoldDB" id="A0A075MC34"/>
<evidence type="ECO:0000313" key="1">
    <source>
        <dbReference type="EMBL" id="AIF78172.1"/>
    </source>
</evidence>
<reference evidence="1" key="1">
    <citation type="journal article" date="2014" name="J. Antimicrob. Chemother.">
        <title>Nucleotide sequences of 16 transmissible plasmids identified in nine multidrug-resistant Escherichia coli isolates expressing an ESBL phenotype isolated from food-producing animals and healthy humans.</title>
        <authorList>
            <person name="Wang J."/>
            <person name="Stephan R."/>
            <person name="Power K."/>
            <person name="Yan Q."/>
            <person name="Hachler H."/>
            <person name="Fanning S."/>
        </authorList>
    </citation>
    <scope>NUCLEOTIDE SEQUENCE</scope>
    <source>
        <strain evidence="1">Human-1519</strain>
        <plasmid evidence="1">pH1519-76</plasmid>
    </source>
</reference>
<sequence>MLNITFSMILCVWFDYHILCAFPAAQIRFLAEVDPDLICC</sequence>
<accession>A0A075MC34</accession>
<geneLocation type="plasmid" evidence="1">
    <name>pH1519-76</name>
</geneLocation>